<accession>A0A8A1M8L6</accession>
<protein>
    <submittedName>
        <fullName evidence="1">Uncharacterized protein</fullName>
    </submittedName>
</protein>
<proteinExistence type="predicted"/>
<name>A0A8A1M8L6_AJECA</name>
<organism evidence="1 2">
    <name type="scientific">Ajellomyces capsulatus</name>
    <name type="common">Darling's disease fungus</name>
    <name type="synonym">Histoplasma capsulatum</name>
    <dbReference type="NCBI Taxonomy" id="5037"/>
    <lineage>
        <taxon>Eukaryota</taxon>
        <taxon>Fungi</taxon>
        <taxon>Dikarya</taxon>
        <taxon>Ascomycota</taxon>
        <taxon>Pezizomycotina</taxon>
        <taxon>Eurotiomycetes</taxon>
        <taxon>Eurotiomycetidae</taxon>
        <taxon>Onygenales</taxon>
        <taxon>Ajellomycetaceae</taxon>
        <taxon>Histoplasma</taxon>
    </lineage>
</organism>
<evidence type="ECO:0000313" key="1">
    <source>
        <dbReference type="EMBL" id="QSS62868.1"/>
    </source>
</evidence>
<sequence length="152" mass="17456">MDCGWVWCVYAASAWRWVQTGAIGSGKYQIPVNCDAYIRELRDSWKPLRELCGSGKTKLLEGADWLLTRNIYPAENQKRPRVQSVILASFLLCIDSTPIRPSILQVLPLDESANATRYLALFAANIDVQETPDWFRDAWSRGRSSWFQIQWT</sequence>
<reference evidence="1" key="1">
    <citation type="submission" date="2021-01" db="EMBL/GenBank/DDBJ databases">
        <title>Chromosome-level genome assembly of a human fungal pathogen reveals clustering of transcriptionally co-regulated genes.</title>
        <authorList>
            <person name="Voorhies M."/>
            <person name="Cohen S."/>
            <person name="Shea T.P."/>
            <person name="Petrus S."/>
            <person name="Munoz J.F."/>
            <person name="Poplawski S."/>
            <person name="Goldman W.E."/>
            <person name="Michael T."/>
            <person name="Cuomo C.A."/>
            <person name="Sil A."/>
            <person name="Beyhan S."/>
        </authorList>
    </citation>
    <scope>NUCLEOTIDE SEQUENCE</scope>
    <source>
        <strain evidence="1">WU24</strain>
    </source>
</reference>
<dbReference type="EMBL" id="CP069112">
    <property type="protein sequence ID" value="QSS62868.1"/>
    <property type="molecule type" value="Genomic_DNA"/>
</dbReference>
<gene>
    <name evidence="1" type="ORF">I7I51_02611</name>
</gene>
<evidence type="ECO:0000313" key="2">
    <source>
        <dbReference type="Proteomes" id="UP000663671"/>
    </source>
</evidence>
<dbReference type="AlphaFoldDB" id="A0A8A1M8L6"/>
<dbReference type="Proteomes" id="UP000663671">
    <property type="component" value="Chromosome 7"/>
</dbReference>
<dbReference type="VEuPathDB" id="FungiDB:I7I51_02611"/>
<dbReference type="OrthoDB" id="10503191at2759"/>